<evidence type="ECO:0000256" key="2">
    <source>
        <dbReference type="ARBA" id="ARBA00010690"/>
    </source>
</evidence>
<dbReference type="InterPro" id="IPR029025">
    <property type="entry name" value="T3SS_substrate_exporter_C"/>
</dbReference>
<dbReference type="InterPro" id="IPR006136">
    <property type="entry name" value="FlhB"/>
</dbReference>
<sequence>MAEEQDQSERTEDPTDRKLEEAHKRGDVAKSQEVNTWFVLTGATLVLLVFGHSMTASLTEAFAGLLGNLHQIPMDSHGLRNVFVRVTLASIAAIGLPLFVLMVAAFAGNAIQHKFVWSLDPVKPKASKVSPIAGFKRLFSPQSLINFAKGLAKLAIVSGVMFVIAWPERDRLDSLMSMDPAMLMSTVQEMALKLLAGVIAVMTIVAALDYAWQRHSWYKRQRMSLKELKDEYKQTEGDPMVRAKIRQVRAERGRQRMMAQVPQATVVVTNPTHYAVALKYEKGMAAPVCVAKGIDRVALSIREIAEAHDIPVIENPPLARSLHAAVDVDETIQPDHYKAVAEIIGYVMQKKARSAWRSNQDTMR</sequence>
<evidence type="ECO:0000256" key="14">
    <source>
        <dbReference type="SAM" id="MobiDB-lite"/>
    </source>
</evidence>
<keyword evidence="15" id="KW-0966">Cell projection</keyword>
<keyword evidence="15" id="KW-0969">Cilium</keyword>
<evidence type="ECO:0000256" key="5">
    <source>
        <dbReference type="ARBA" id="ARBA00022475"/>
    </source>
</evidence>
<keyword evidence="6 13" id="KW-0812">Transmembrane</keyword>
<feature type="transmembrane region" description="Helical" evidence="13">
    <location>
        <begin position="144"/>
        <end position="166"/>
    </location>
</feature>
<evidence type="ECO:0000313" key="15">
    <source>
        <dbReference type="EMBL" id="MCT8972617.1"/>
    </source>
</evidence>
<dbReference type="AlphaFoldDB" id="A0AAW5QXG8"/>
<dbReference type="Proteomes" id="UP001320898">
    <property type="component" value="Unassembled WGS sequence"/>
</dbReference>
<evidence type="ECO:0000256" key="7">
    <source>
        <dbReference type="ARBA" id="ARBA00022795"/>
    </source>
</evidence>
<keyword evidence="8 13" id="KW-0653">Protein transport</keyword>
<evidence type="ECO:0000256" key="3">
    <source>
        <dbReference type="ARBA" id="ARBA00021622"/>
    </source>
</evidence>
<dbReference type="GO" id="GO:0009306">
    <property type="term" value="P:protein secretion"/>
    <property type="evidence" value="ECO:0007669"/>
    <property type="project" value="InterPro"/>
</dbReference>
<dbReference type="Pfam" id="PF01312">
    <property type="entry name" value="Bac_export_2"/>
    <property type="match status" value="1"/>
</dbReference>
<dbReference type="InterPro" id="IPR006135">
    <property type="entry name" value="T3SS_substrate_exporter"/>
</dbReference>
<evidence type="ECO:0000256" key="12">
    <source>
        <dbReference type="ARBA" id="ARBA00025078"/>
    </source>
</evidence>
<evidence type="ECO:0000256" key="4">
    <source>
        <dbReference type="ARBA" id="ARBA00022448"/>
    </source>
</evidence>
<dbReference type="SUPFAM" id="SSF160544">
    <property type="entry name" value="EscU C-terminal domain-like"/>
    <property type="match status" value="1"/>
</dbReference>
<organism evidence="15 16">
    <name type="scientific">Microbaculum marinisediminis</name>
    <dbReference type="NCBI Taxonomy" id="2931392"/>
    <lineage>
        <taxon>Bacteria</taxon>
        <taxon>Pseudomonadati</taxon>
        <taxon>Pseudomonadota</taxon>
        <taxon>Alphaproteobacteria</taxon>
        <taxon>Hyphomicrobiales</taxon>
        <taxon>Tepidamorphaceae</taxon>
        <taxon>Microbaculum</taxon>
    </lineage>
</organism>
<feature type="transmembrane region" description="Helical" evidence="13">
    <location>
        <begin position="190"/>
        <end position="212"/>
    </location>
</feature>
<dbReference type="PANTHER" id="PTHR30531:SF12">
    <property type="entry name" value="FLAGELLAR BIOSYNTHETIC PROTEIN FLHB"/>
    <property type="match status" value="1"/>
</dbReference>
<dbReference type="EMBL" id="JALIDZ010000005">
    <property type="protein sequence ID" value="MCT8972617.1"/>
    <property type="molecule type" value="Genomic_DNA"/>
</dbReference>
<dbReference type="RefSeq" id="WP_261616197.1">
    <property type="nucleotide sequence ID" value="NZ_JALIDZ010000005.1"/>
</dbReference>
<feature type="compositionally biased region" description="Basic and acidic residues" evidence="14">
    <location>
        <begin position="7"/>
        <end position="26"/>
    </location>
</feature>
<evidence type="ECO:0000256" key="10">
    <source>
        <dbReference type="ARBA" id="ARBA00023136"/>
    </source>
</evidence>
<comment type="function">
    <text evidence="12 13">Required for formation of the rod structure in the basal body of the flagellar apparatus. Together with FliI and FliH, may constitute the export apparatus of flagellin.</text>
</comment>
<feature type="transmembrane region" description="Helical" evidence="13">
    <location>
        <begin position="82"/>
        <end position="107"/>
    </location>
</feature>
<dbReference type="Gene3D" id="6.10.250.2080">
    <property type="match status" value="1"/>
</dbReference>
<evidence type="ECO:0000256" key="13">
    <source>
        <dbReference type="RuleBase" id="RU364091"/>
    </source>
</evidence>
<keyword evidence="15" id="KW-0282">Flagellum</keyword>
<evidence type="ECO:0000256" key="1">
    <source>
        <dbReference type="ARBA" id="ARBA00004651"/>
    </source>
</evidence>
<dbReference type="Gene3D" id="3.40.1690.10">
    <property type="entry name" value="secretion proteins EscU"/>
    <property type="match status" value="1"/>
</dbReference>
<comment type="caution">
    <text evidence="15">The sequence shown here is derived from an EMBL/GenBank/DDBJ whole genome shotgun (WGS) entry which is preliminary data.</text>
</comment>
<protein>
    <recommendedName>
        <fullName evidence="3 13">Flagellar biosynthetic protein FlhB</fullName>
    </recommendedName>
</protein>
<dbReference type="PRINTS" id="PR00950">
    <property type="entry name" value="TYPE3IMSPROT"/>
</dbReference>
<dbReference type="NCBIfam" id="TIGR00328">
    <property type="entry name" value="flhB"/>
    <property type="match status" value="1"/>
</dbReference>
<evidence type="ECO:0000256" key="11">
    <source>
        <dbReference type="ARBA" id="ARBA00023225"/>
    </source>
</evidence>
<keyword evidence="7 13" id="KW-1005">Bacterial flagellum biogenesis</keyword>
<keyword evidence="16" id="KW-1185">Reference proteome</keyword>
<dbReference type="PANTHER" id="PTHR30531">
    <property type="entry name" value="FLAGELLAR BIOSYNTHETIC PROTEIN FLHB"/>
    <property type="match status" value="1"/>
</dbReference>
<proteinExistence type="inferred from homology"/>
<comment type="similarity">
    <text evidence="2 13">Belongs to the type III secretion exporter family.</text>
</comment>
<keyword evidence="11 13" id="KW-1006">Bacterial flagellum protein export</keyword>
<keyword evidence="4 13" id="KW-0813">Transport</keyword>
<keyword evidence="10 13" id="KW-0472">Membrane</keyword>
<evidence type="ECO:0000256" key="6">
    <source>
        <dbReference type="ARBA" id="ARBA00022692"/>
    </source>
</evidence>
<feature type="transmembrane region" description="Helical" evidence="13">
    <location>
        <begin position="34"/>
        <end position="54"/>
    </location>
</feature>
<dbReference type="GO" id="GO:0044780">
    <property type="term" value="P:bacterial-type flagellum assembly"/>
    <property type="evidence" value="ECO:0007669"/>
    <property type="project" value="InterPro"/>
</dbReference>
<accession>A0AAW5QXG8</accession>
<evidence type="ECO:0000256" key="9">
    <source>
        <dbReference type="ARBA" id="ARBA00022989"/>
    </source>
</evidence>
<evidence type="ECO:0000256" key="8">
    <source>
        <dbReference type="ARBA" id="ARBA00022927"/>
    </source>
</evidence>
<name>A0AAW5QXG8_9HYPH</name>
<keyword evidence="9 13" id="KW-1133">Transmembrane helix</keyword>
<keyword evidence="5 13" id="KW-1003">Cell membrane</keyword>
<feature type="region of interest" description="Disordered" evidence="14">
    <location>
        <begin position="1"/>
        <end position="26"/>
    </location>
</feature>
<comment type="subcellular location">
    <subcellularLocation>
        <location evidence="1">Cell membrane</location>
        <topology evidence="1">Multi-pass membrane protein</topology>
    </subcellularLocation>
</comment>
<reference evidence="15 16" key="1">
    <citation type="submission" date="2022-04" db="EMBL/GenBank/DDBJ databases">
        <authorList>
            <person name="Ye Y.-Q."/>
            <person name="Du Z.-J."/>
        </authorList>
    </citation>
    <scope>NUCLEOTIDE SEQUENCE [LARGE SCALE GENOMIC DNA]</scope>
    <source>
        <strain evidence="15 16">A6E488</strain>
    </source>
</reference>
<dbReference type="GO" id="GO:0005886">
    <property type="term" value="C:plasma membrane"/>
    <property type="evidence" value="ECO:0007669"/>
    <property type="project" value="UniProtKB-SubCell"/>
</dbReference>
<gene>
    <name evidence="13 15" type="primary">flhB</name>
    <name evidence="15" type="ORF">MUB46_12185</name>
</gene>
<evidence type="ECO:0000313" key="16">
    <source>
        <dbReference type="Proteomes" id="UP001320898"/>
    </source>
</evidence>